<name>A0ABT9MTI2_9ACTN</name>
<keyword evidence="1" id="KW-0472">Membrane</keyword>
<dbReference type="EMBL" id="JAUSRA010000001">
    <property type="protein sequence ID" value="MDP9794331.1"/>
    <property type="molecule type" value="Genomic_DNA"/>
</dbReference>
<keyword evidence="3" id="KW-1185">Reference proteome</keyword>
<accession>A0ABT9MTI2</accession>
<evidence type="ECO:0000256" key="1">
    <source>
        <dbReference type="SAM" id="Phobius"/>
    </source>
</evidence>
<protein>
    <submittedName>
        <fullName evidence="2">Uncharacterized protein</fullName>
    </submittedName>
</protein>
<keyword evidence="1" id="KW-0812">Transmembrane</keyword>
<evidence type="ECO:0000313" key="3">
    <source>
        <dbReference type="Proteomes" id="UP001240984"/>
    </source>
</evidence>
<dbReference type="RefSeq" id="WP_306829478.1">
    <property type="nucleotide sequence ID" value="NZ_JAUSRA010000001.1"/>
</dbReference>
<feature type="transmembrane region" description="Helical" evidence="1">
    <location>
        <begin position="39"/>
        <end position="67"/>
    </location>
</feature>
<gene>
    <name evidence="2" type="ORF">J2S43_002843</name>
</gene>
<proteinExistence type="predicted"/>
<organism evidence="2 3">
    <name type="scientific">Catenuloplanes nepalensis</name>
    <dbReference type="NCBI Taxonomy" id="587533"/>
    <lineage>
        <taxon>Bacteria</taxon>
        <taxon>Bacillati</taxon>
        <taxon>Actinomycetota</taxon>
        <taxon>Actinomycetes</taxon>
        <taxon>Micromonosporales</taxon>
        <taxon>Micromonosporaceae</taxon>
        <taxon>Catenuloplanes</taxon>
    </lineage>
</organism>
<keyword evidence="1" id="KW-1133">Transmembrane helix</keyword>
<evidence type="ECO:0000313" key="2">
    <source>
        <dbReference type="EMBL" id="MDP9794331.1"/>
    </source>
</evidence>
<comment type="caution">
    <text evidence="2">The sequence shown here is derived from an EMBL/GenBank/DDBJ whole genome shotgun (WGS) entry which is preliminary data.</text>
</comment>
<feature type="transmembrane region" description="Helical" evidence="1">
    <location>
        <begin position="12"/>
        <end position="33"/>
    </location>
</feature>
<dbReference type="Proteomes" id="UP001240984">
    <property type="component" value="Unassembled WGS sequence"/>
</dbReference>
<reference evidence="2 3" key="1">
    <citation type="submission" date="2023-07" db="EMBL/GenBank/DDBJ databases">
        <title>Sequencing the genomes of 1000 actinobacteria strains.</title>
        <authorList>
            <person name="Klenk H.-P."/>
        </authorList>
    </citation>
    <scope>NUCLEOTIDE SEQUENCE [LARGE SCALE GENOMIC DNA]</scope>
    <source>
        <strain evidence="2 3">DSM 44710</strain>
    </source>
</reference>
<sequence length="73" mass="7785">MRATAGESAGRRALHVLGPIGTAWALVAAVEFFRFQIAMLWVFAPAIYAGVYAVAVLVTLVTAIGAWRRRGPA</sequence>